<dbReference type="SMART" id="SM00354">
    <property type="entry name" value="HTH_LACI"/>
    <property type="match status" value="1"/>
</dbReference>
<protein>
    <submittedName>
        <fullName evidence="5">LacI family DNA-binding transcriptional regulator</fullName>
    </submittedName>
</protein>
<dbReference type="RefSeq" id="WP_308983998.1">
    <property type="nucleotide sequence ID" value="NZ_JARXIC010000004.1"/>
</dbReference>
<dbReference type="InterPro" id="IPR000843">
    <property type="entry name" value="HTH_LacI"/>
</dbReference>
<evidence type="ECO:0000256" key="1">
    <source>
        <dbReference type="ARBA" id="ARBA00023015"/>
    </source>
</evidence>
<dbReference type="CDD" id="cd01392">
    <property type="entry name" value="HTH_LacI"/>
    <property type="match status" value="1"/>
</dbReference>
<keyword evidence="1" id="KW-0805">Transcription regulation</keyword>
<dbReference type="Pfam" id="PF13377">
    <property type="entry name" value="Peripla_BP_3"/>
    <property type="match status" value="1"/>
</dbReference>
<accession>A0ABU1AFC0</accession>
<evidence type="ECO:0000313" key="6">
    <source>
        <dbReference type="Proteomes" id="UP001243717"/>
    </source>
</evidence>
<keyword evidence="3" id="KW-0804">Transcription</keyword>
<dbReference type="SUPFAM" id="SSF53822">
    <property type="entry name" value="Periplasmic binding protein-like I"/>
    <property type="match status" value="1"/>
</dbReference>
<name>A0ABU1AFC0_9BACT</name>
<dbReference type="GO" id="GO:0003677">
    <property type="term" value="F:DNA binding"/>
    <property type="evidence" value="ECO:0007669"/>
    <property type="project" value="UniProtKB-KW"/>
</dbReference>
<dbReference type="Proteomes" id="UP001243717">
    <property type="component" value="Unassembled WGS sequence"/>
</dbReference>
<evidence type="ECO:0000256" key="3">
    <source>
        <dbReference type="ARBA" id="ARBA00023163"/>
    </source>
</evidence>
<organism evidence="5 6">
    <name type="scientific">Thalassobacterium sedimentorum</name>
    <dbReference type="NCBI Taxonomy" id="3041258"/>
    <lineage>
        <taxon>Bacteria</taxon>
        <taxon>Pseudomonadati</taxon>
        <taxon>Verrucomicrobiota</taxon>
        <taxon>Opitutia</taxon>
        <taxon>Puniceicoccales</taxon>
        <taxon>Coraliomargaritaceae</taxon>
        <taxon>Thalassobacterium</taxon>
    </lineage>
</organism>
<reference evidence="5 6" key="1">
    <citation type="submission" date="2023-04" db="EMBL/GenBank/DDBJ databases">
        <title>A novel bacteria isolated from coastal sediment.</title>
        <authorList>
            <person name="Liu X.-J."/>
            <person name="Du Z.-J."/>
        </authorList>
    </citation>
    <scope>NUCLEOTIDE SEQUENCE [LARGE SCALE GENOMIC DNA]</scope>
    <source>
        <strain evidence="5 6">SDUM461004</strain>
    </source>
</reference>
<keyword evidence="2 5" id="KW-0238">DNA-binding</keyword>
<sequence>MPRKITIHQIAKEVGLNASTVSLALRGDPKVREKTRDRILEAAKRMNYEPNNLARSLSNGRTRIIGVMLSDMSRFYEESLEAVFTLGEAAGFTISVRFCSWDQAREKAGLHSFVSNRIDGIIWGPTDYNTAEIAEMDALLHKFEVPTVMYGLPDDTQSLHCYQIGLDMQKSIQVGLAHLKSYGHTDIALLAATEVQGMFGRMYRRRMAMFRDAFIAEGLHLDDRRIFEVGDDNCGGLDLALKLSQMERSQWPTAIFAADDLLARELVKSFKTLGVRVPEEISVIGYDVFPWAMGGQLCSVNLNTKEIGEKAIQMLLKCINSEHPQQFDQRVEVLPQIRLGTTCGRPRSR</sequence>
<keyword evidence="6" id="KW-1185">Reference proteome</keyword>
<comment type="caution">
    <text evidence="5">The sequence shown here is derived from an EMBL/GenBank/DDBJ whole genome shotgun (WGS) entry which is preliminary data.</text>
</comment>
<dbReference type="InterPro" id="IPR010982">
    <property type="entry name" value="Lambda_DNA-bd_dom_sf"/>
</dbReference>
<dbReference type="PROSITE" id="PS50932">
    <property type="entry name" value="HTH_LACI_2"/>
    <property type="match status" value="1"/>
</dbReference>
<feature type="domain" description="HTH lacI-type" evidence="4">
    <location>
        <begin position="5"/>
        <end position="59"/>
    </location>
</feature>
<dbReference type="PANTHER" id="PTHR30146:SF109">
    <property type="entry name" value="HTH-TYPE TRANSCRIPTIONAL REGULATOR GALS"/>
    <property type="match status" value="1"/>
</dbReference>
<dbReference type="Gene3D" id="1.10.260.40">
    <property type="entry name" value="lambda repressor-like DNA-binding domains"/>
    <property type="match status" value="1"/>
</dbReference>
<dbReference type="Gene3D" id="3.40.50.2300">
    <property type="match status" value="2"/>
</dbReference>
<dbReference type="SUPFAM" id="SSF47413">
    <property type="entry name" value="lambda repressor-like DNA-binding domains"/>
    <property type="match status" value="1"/>
</dbReference>
<evidence type="ECO:0000313" key="5">
    <source>
        <dbReference type="EMBL" id="MDQ8193509.1"/>
    </source>
</evidence>
<dbReference type="InterPro" id="IPR046335">
    <property type="entry name" value="LacI/GalR-like_sensor"/>
</dbReference>
<dbReference type="Pfam" id="PF00356">
    <property type="entry name" value="LacI"/>
    <property type="match status" value="1"/>
</dbReference>
<dbReference type="EMBL" id="JARXIC010000004">
    <property type="protein sequence ID" value="MDQ8193509.1"/>
    <property type="molecule type" value="Genomic_DNA"/>
</dbReference>
<gene>
    <name evidence="5" type="ORF">QEH59_03675</name>
</gene>
<evidence type="ECO:0000259" key="4">
    <source>
        <dbReference type="PROSITE" id="PS50932"/>
    </source>
</evidence>
<evidence type="ECO:0000256" key="2">
    <source>
        <dbReference type="ARBA" id="ARBA00023125"/>
    </source>
</evidence>
<dbReference type="CDD" id="cd06267">
    <property type="entry name" value="PBP1_LacI_sugar_binding-like"/>
    <property type="match status" value="1"/>
</dbReference>
<dbReference type="InterPro" id="IPR028082">
    <property type="entry name" value="Peripla_BP_I"/>
</dbReference>
<proteinExistence type="predicted"/>
<dbReference type="PANTHER" id="PTHR30146">
    <property type="entry name" value="LACI-RELATED TRANSCRIPTIONAL REPRESSOR"/>
    <property type="match status" value="1"/>
</dbReference>